<feature type="domain" description="M23ase beta-sheet core" evidence="3">
    <location>
        <begin position="158"/>
        <end position="251"/>
    </location>
</feature>
<dbReference type="PANTHER" id="PTHR21666:SF289">
    <property type="entry name" value="L-ALA--D-GLU ENDOPEPTIDASE"/>
    <property type="match status" value="1"/>
</dbReference>
<name>A0A1G1WAC4_9BACT</name>
<proteinExistence type="predicted"/>
<sequence>MLNRINPALYGAGRVLPLRNEQFPLSAAGALALRLPAFALPASKWQAGGQIWFTPEAIIWDAISVLNNLLWLWCFFRSVVSRFALRALIIACFIFLIASFSDSDNLVAANTYNGSPYSITNKQSAALPLKAKLVASASPIFTWPVEKTYITSRFSYWHKGIDIPNPYGTPVRPSAVGLVVFAGWDGGFGKTVIVQHSAGFLSRYSHLSGISTSVGQKVDNTSAIGTVGTTGFATGSHLHFEVHNKGVSINPLTLLP</sequence>
<dbReference type="InterPro" id="IPR050570">
    <property type="entry name" value="Cell_wall_metabolism_enzyme"/>
</dbReference>
<evidence type="ECO:0000259" key="3">
    <source>
        <dbReference type="Pfam" id="PF01551"/>
    </source>
</evidence>
<reference evidence="4 5" key="1">
    <citation type="journal article" date="2016" name="Nat. Commun.">
        <title>Thousands of microbial genomes shed light on interconnected biogeochemical processes in an aquifer system.</title>
        <authorList>
            <person name="Anantharaman K."/>
            <person name="Brown C.T."/>
            <person name="Hug L.A."/>
            <person name="Sharon I."/>
            <person name="Castelle C.J."/>
            <person name="Probst A.J."/>
            <person name="Thomas B.C."/>
            <person name="Singh A."/>
            <person name="Wilkins M.J."/>
            <person name="Karaoz U."/>
            <person name="Brodie E.L."/>
            <person name="Williams K.H."/>
            <person name="Hubbard S.S."/>
            <person name="Banfield J.F."/>
        </authorList>
    </citation>
    <scope>NUCLEOTIDE SEQUENCE [LARGE SCALE GENOMIC DNA]</scope>
</reference>
<dbReference type="InterPro" id="IPR016047">
    <property type="entry name" value="M23ase_b-sheet_dom"/>
</dbReference>
<dbReference type="AlphaFoldDB" id="A0A1G1WAC4"/>
<dbReference type="SUPFAM" id="SSF51261">
    <property type="entry name" value="Duplicated hybrid motif"/>
    <property type="match status" value="1"/>
</dbReference>
<feature type="transmembrane region" description="Helical" evidence="2">
    <location>
        <begin position="57"/>
        <end position="76"/>
    </location>
</feature>
<organism evidence="4 5">
    <name type="scientific">Candidatus Woykebacteria bacterium GWB1_45_5</name>
    <dbReference type="NCBI Taxonomy" id="1802592"/>
    <lineage>
        <taxon>Bacteria</taxon>
        <taxon>Candidatus Woykeibacteriota</taxon>
    </lineage>
</organism>
<dbReference type="Pfam" id="PF01551">
    <property type="entry name" value="Peptidase_M23"/>
    <property type="match status" value="1"/>
</dbReference>
<evidence type="ECO:0000256" key="1">
    <source>
        <dbReference type="ARBA" id="ARBA00022729"/>
    </source>
</evidence>
<keyword evidence="2" id="KW-1133">Transmembrane helix</keyword>
<gene>
    <name evidence="4" type="ORF">A2126_02070</name>
</gene>
<protein>
    <recommendedName>
        <fullName evidence="3">M23ase beta-sheet core domain-containing protein</fullName>
    </recommendedName>
</protein>
<keyword evidence="2" id="KW-0812">Transmembrane</keyword>
<dbReference type="EMBL" id="MHCO01000011">
    <property type="protein sequence ID" value="OGY24564.1"/>
    <property type="molecule type" value="Genomic_DNA"/>
</dbReference>
<evidence type="ECO:0000313" key="4">
    <source>
        <dbReference type="EMBL" id="OGY24564.1"/>
    </source>
</evidence>
<comment type="caution">
    <text evidence="4">The sequence shown here is derived from an EMBL/GenBank/DDBJ whole genome shotgun (WGS) entry which is preliminary data.</text>
</comment>
<accession>A0A1G1WAC4</accession>
<evidence type="ECO:0000256" key="2">
    <source>
        <dbReference type="SAM" id="Phobius"/>
    </source>
</evidence>
<dbReference type="PANTHER" id="PTHR21666">
    <property type="entry name" value="PEPTIDASE-RELATED"/>
    <property type="match status" value="1"/>
</dbReference>
<dbReference type="Gene3D" id="2.70.70.10">
    <property type="entry name" value="Glucose Permease (Domain IIA)"/>
    <property type="match status" value="1"/>
</dbReference>
<dbReference type="GO" id="GO:0004222">
    <property type="term" value="F:metalloendopeptidase activity"/>
    <property type="evidence" value="ECO:0007669"/>
    <property type="project" value="TreeGrafter"/>
</dbReference>
<evidence type="ECO:0000313" key="5">
    <source>
        <dbReference type="Proteomes" id="UP000178493"/>
    </source>
</evidence>
<keyword evidence="1" id="KW-0732">Signal</keyword>
<keyword evidence="2" id="KW-0472">Membrane</keyword>
<dbReference type="CDD" id="cd12797">
    <property type="entry name" value="M23_peptidase"/>
    <property type="match status" value="1"/>
</dbReference>
<dbReference type="Proteomes" id="UP000178493">
    <property type="component" value="Unassembled WGS sequence"/>
</dbReference>
<dbReference type="InterPro" id="IPR011055">
    <property type="entry name" value="Dup_hybrid_motif"/>
</dbReference>
<feature type="transmembrane region" description="Helical" evidence="2">
    <location>
        <begin position="83"/>
        <end position="101"/>
    </location>
</feature>